<gene>
    <name evidence="3" type="ORF">CIAN88_14565</name>
</gene>
<reference evidence="3 4" key="1">
    <citation type="submission" date="2014-08" db="EMBL/GenBank/DDBJ databases">
        <title>Clostridium innocuum, an unnegligible vancomycin-resistant pathogen causing extra-intestinal infections.</title>
        <authorList>
            <person name="Feng Y."/>
            <person name="Chiu C.-H."/>
        </authorList>
    </citation>
    <scope>NUCLEOTIDE SEQUENCE [LARGE SCALE GENOMIC DNA]</scope>
    <source>
        <strain evidence="3 4">AN88</strain>
    </source>
</reference>
<evidence type="ECO:0000259" key="2">
    <source>
        <dbReference type="Pfam" id="PF10088"/>
    </source>
</evidence>
<protein>
    <recommendedName>
        <fullName evidence="2">DUF2326 domain-containing protein</fullName>
    </recommendedName>
</protein>
<dbReference type="Proteomes" id="UP000030008">
    <property type="component" value="Unassembled WGS sequence"/>
</dbReference>
<organism evidence="3 4">
    <name type="scientific">Clostridium innocuum</name>
    <dbReference type="NCBI Taxonomy" id="1522"/>
    <lineage>
        <taxon>Bacteria</taxon>
        <taxon>Bacillati</taxon>
        <taxon>Bacillota</taxon>
        <taxon>Clostridia</taxon>
        <taxon>Eubacteriales</taxon>
        <taxon>Clostridiaceae</taxon>
        <taxon>Clostridium</taxon>
    </lineage>
</organism>
<accession>A0A099I5E7</accession>
<evidence type="ECO:0000313" key="4">
    <source>
        <dbReference type="Proteomes" id="UP000030008"/>
    </source>
</evidence>
<evidence type="ECO:0000256" key="1">
    <source>
        <dbReference type="SAM" id="Coils"/>
    </source>
</evidence>
<name>A0A099I5E7_CLOIN</name>
<evidence type="ECO:0000313" key="3">
    <source>
        <dbReference type="EMBL" id="KGJ52472.1"/>
    </source>
</evidence>
<dbReference type="EMBL" id="JQIF01000065">
    <property type="protein sequence ID" value="KGJ52472.1"/>
    <property type="molecule type" value="Genomic_DNA"/>
</dbReference>
<sequence>MLYEIECEKFAKKVKGQLVPRGRIQLREGLNTVLGDKAAQNSIGKSTFLLVVDFCFGGDDYINPKICKAKEKLHSHTINFAFKFGNKIDYFCRSTKTPSEIGICDSEYKVQRIQTLKEFKDYLLKAYDITTPSISFREMVGRFLRIYGRENYAERYPLKYGDVKPESAIETLEKMFNVFAFIEEYKSVYDDKSKRSKVRDDATKLGEMTNVARTKKEYNANEKEIERLRTELQKLMDREDAKLSQEETDNLDKASEIRGQLTVLKRRRSRLVSQLNAVKANMSGGFVPVEEDLSELSEFFPDVDVQKLSQIEHFHDKMQHILSQEMGDEIAQLQILIDAISAEMVRLQESQRKLGIPVTISKKFMDRVVEIQRQIDILVAKNKGYDKSAKLKTEKKEAKVQLEDVRETQLQAVETSINQEMTRLNDYIYNGERYAPTIKFGNSRSGKPTYEFWTEDDTGAGTNFKGLIIFDLALLRLTELPVIAHDSNIFKNIADLPIDKIMELYNQSEKQIFIAFDKEDTFYDVTRDIVHSTKVIELHENGGELFGWSWAKKAAREKQIATETGVIEES</sequence>
<comment type="caution">
    <text evidence="3">The sequence shown here is derived from an EMBL/GenBank/DDBJ whole genome shotgun (WGS) entry which is preliminary data.</text>
</comment>
<feature type="domain" description="DUF2326" evidence="2">
    <location>
        <begin position="428"/>
        <end position="549"/>
    </location>
</feature>
<proteinExistence type="predicted"/>
<dbReference type="Pfam" id="PF10088">
    <property type="entry name" value="DUF2326"/>
    <property type="match status" value="1"/>
</dbReference>
<dbReference type="InterPro" id="IPR018760">
    <property type="entry name" value="DUF2326"/>
</dbReference>
<keyword evidence="1" id="KW-0175">Coiled coil</keyword>
<dbReference type="AlphaFoldDB" id="A0A099I5E7"/>
<feature type="coiled-coil region" evidence="1">
    <location>
        <begin position="211"/>
        <end position="249"/>
    </location>
</feature>
<dbReference type="RefSeq" id="WP_044906211.1">
    <property type="nucleotide sequence ID" value="NZ_JQIF01000065.1"/>
</dbReference>